<feature type="transmembrane region" description="Helical" evidence="2">
    <location>
        <begin position="631"/>
        <end position="654"/>
    </location>
</feature>
<evidence type="ECO:0000313" key="6">
    <source>
        <dbReference type="Proteomes" id="UP001162164"/>
    </source>
</evidence>
<feature type="transmembrane region" description="Helical" evidence="2">
    <location>
        <begin position="333"/>
        <end position="352"/>
    </location>
</feature>
<dbReference type="Proteomes" id="UP001162164">
    <property type="component" value="Unassembled WGS sequence"/>
</dbReference>
<evidence type="ECO:0000256" key="3">
    <source>
        <dbReference type="SAM" id="SignalP"/>
    </source>
</evidence>
<dbReference type="SMART" id="SM00703">
    <property type="entry name" value="NRF"/>
    <property type="match status" value="1"/>
</dbReference>
<keyword evidence="6" id="KW-1185">Reference proteome</keyword>
<gene>
    <name evidence="5" type="ORF">NQ317_006703</name>
</gene>
<dbReference type="InterPro" id="IPR006621">
    <property type="entry name" value="Nose-resist-to-fluoxetine_N"/>
</dbReference>
<keyword evidence="2" id="KW-1133">Transmembrane helix</keyword>
<feature type="transmembrane region" description="Helical" evidence="2">
    <location>
        <begin position="592"/>
        <end position="611"/>
    </location>
</feature>
<dbReference type="Pfam" id="PF20146">
    <property type="entry name" value="NRF"/>
    <property type="match status" value="1"/>
</dbReference>
<keyword evidence="2" id="KW-0812">Transmembrane</keyword>
<feature type="transmembrane region" description="Helical" evidence="2">
    <location>
        <begin position="226"/>
        <end position="248"/>
    </location>
</feature>
<dbReference type="EMBL" id="JAPWTJ010000055">
    <property type="protein sequence ID" value="KAJ8983899.1"/>
    <property type="molecule type" value="Genomic_DNA"/>
</dbReference>
<feature type="chain" id="PRO_5045436807" description="Nose resistant-to-fluoxetine protein N-terminal domain-containing protein" evidence="3">
    <location>
        <begin position="18"/>
        <end position="731"/>
    </location>
</feature>
<feature type="transmembrane region" description="Helical" evidence="2">
    <location>
        <begin position="562"/>
        <end position="580"/>
    </location>
</feature>
<feature type="transmembrane region" description="Helical" evidence="2">
    <location>
        <begin position="489"/>
        <end position="510"/>
    </location>
</feature>
<keyword evidence="3" id="KW-0732">Signal</keyword>
<keyword evidence="2" id="KW-0472">Membrane</keyword>
<reference evidence="5" key="1">
    <citation type="journal article" date="2023" name="Insect Mol. Biol.">
        <title>Genome sequencing provides insights into the evolution of gene families encoding plant cell wall-degrading enzymes in longhorned beetles.</title>
        <authorList>
            <person name="Shin N.R."/>
            <person name="Okamura Y."/>
            <person name="Kirsch R."/>
            <person name="Pauchet Y."/>
        </authorList>
    </citation>
    <scope>NUCLEOTIDE SEQUENCE</scope>
    <source>
        <strain evidence="5">MMC_N1</strain>
    </source>
</reference>
<feature type="domain" description="Nose resistant-to-fluoxetine protein N-terminal" evidence="4">
    <location>
        <begin position="87"/>
        <end position="211"/>
    </location>
</feature>
<feature type="transmembrane region" description="Helical" evidence="2">
    <location>
        <begin position="697"/>
        <end position="718"/>
    </location>
</feature>
<sequence>MSRFLFTFCATVVWCTAGTTPEPTTVKYTYNSSDLSYLSNGIQFPVAEADTQPSVAEDGQEHASEMQWLTALYNHHRWRKLLDNLENRECKDDMAVYLEELHNATSWAEKMYDASGRYAGQFFFGNDYWVGSKTLCEELTNVETNSEVPPYLVQFYIVKVRININRRATPVTRQLNIGQCLPKSCGVSGVRMLLAQEPNQGVTLNIVGVRQVPGEYSLWSDRKVHIIGGVGLAVFVIVIISSITEVIINKREKHSKGKDTEVENNENNNNMEGTKSVNRSTEMVIKQDEEKHKKKNNGILLRILLSFSAINNGNTILSVDKVSIQSIKCIHGLRFFSICWIIVVHTYLEVFAVSDNKNLRILTERGFMYQTISNATFSVDTFFFISGFLVTLTYFRAEAKKNKAEKSNTCQTVRTCSQKFVVMLIYRFFRLTPSYLFVLGINEMVIKYIQNDSVFSAALFDHVTCDKFWWRNALYINNFFPQHEFCMLWSWYVANDTQFYVIAAVMLLIAVRGSRHVKFVAVSIGVLLLASWITTFIIAMKWDYVARVEEPFALFDQLYDKPWLRIGSYLIGIMVGYMLFRVDCEISMSPIVVAVGWTVSLSCLASLVYGLGREGLTVPISAVYAALGHTAWGLSIAWVTVACCTGYGGPINAFLSCKLFLPFSRLTYCAYLVHPVIMCITSFALDGSLHLHNYMALVIFCGNATISFLVAFVISVAFEAPVVKLLKIIFS</sequence>
<dbReference type="PANTHER" id="PTHR11161:SF69">
    <property type="entry name" value="NOSE RESISTANT TO FLUOXETINE PROTEIN 6-LIKE PROTEIN"/>
    <property type="match status" value="1"/>
</dbReference>
<dbReference type="Pfam" id="PF01757">
    <property type="entry name" value="Acyl_transf_3"/>
    <property type="match status" value="1"/>
</dbReference>
<feature type="transmembrane region" description="Helical" evidence="2">
    <location>
        <begin position="428"/>
        <end position="449"/>
    </location>
</feature>
<dbReference type="InterPro" id="IPR002656">
    <property type="entry name" value="Acyl_transf_3_dom"/>
</dbReference>
<feature type="signal peptide" evidence="3">
    <location>
        <begin position="1"/>
        <end position="17"/>
    </location>
</feature>
<dbReference type="PANTHER" id="PTHR11161">
    <property type="entry name" value="O-ACYLTRANSFERASE"/>
    <property type="match status" value="1"/>
</dbReference>
<feature type="region of interest" description="Disordered" evidence="1">
    <location>
        <begin position="254"/>
        <end position="280"/>
    </location>
</feature>
<feature type="transmembrane region" description="Helical" evidence="2">
    <location>
        <begin position="666"/>
        <end position="685"/>
    </location>
</feature>
<feature type="transmembrane region" description="Helical" evidence="2">
    <location>
        <begin position="372"/>
        <end position="395"/>
    </location>
</feature>
<evidence type="ECO:0000256" key="2">
    <source>
        <dbReference type="SAM" id="Phobius"/>
    </source>
</evidence>
<organism evidence="5 6">
    <name type="scientific">Molorchus minor</name>
    <dbReference type="NCBI Taxonomy" id="1323400"/>
    <lineage>
        <taxon>Eukaryota</taxon>
        <taxon>Metazoa</taxon>
        <taxon>Ecdysozoa</taxon>
        <taxon>Arthropoda</taxon>
        <taxon>Hexapoda</taxon>
        <taxon>Insecta</taxon>
        <taxon>Pterygota</taxon>
        <taxon>Neoptera</taxon>
        <taxon>Endopterygota</taxon>
        <taxon>Coleoptera</taxon>
        <taxon>Polyphaga</taxon>
        <taxon>Cucujiformia</taxon>
        <taxon>Chrysomeloidea</taxon>
        <taxon>Cerambycidae</taxon>
        <taxon>Lamiinae</taxon>
        <taxon>Monochamini</taxon>
        <taxon>Molorchus</taxon>
    </lineage>
</organism>
<accession>A0ABQ9K0Q2</accession>
<name>A0ABQ9K0Q2_9CUCU</name>
<feature type="transmembrane region" description="Helical" evidence="2">
    <location>
        <begin position="519"/>
        <end position="542"/>
    </location>
</feature>
<comment type="caution">
    <text evidence="5">The sequence shown here is derived from an EMBL/GenBank/DDBJ whole genome shotgun (WGS) entry which is preliminary data.</text>
</comment>
<dbReference type="InterPro" id="IPR052728">
    <property type="entry name" value="O2_lipid_transport_reg"/>
</dbReference>
<protein>
    <recommendedName>
        <fullName evidence="4">Nose resistant-to-fluoxetine protein N-terminal domain-containing protein</fullName>
    </recommendedName>
</protein>
<proteinExistence type="predicted"/>
<evidence type="ECO:0000313" key="5">
    <source>
        <dbReference type="EMBL" id="KAJ8983899.1"/>
    </source>
</evidence>
<evidence type="ECO:0000259" key="4">
    <source>
        <dbReference type="SMART" id="SM00703"/>
    </source>
</evidence>
<evidence type="ECO:0000256" key="1">
    <source>
        <dbReference type="SAM" id="MobiDB-lite"/>
    </source>
</evidence>